<protein>
    <recommendedName>
        <fullName evidence="4">Ornithine decarboxylase antizyme</fullName>
    </recommendedName>
</protein>
<dbReference type="AlphaFoldDB" id="A0AAN6MD96"/>
<feature type="region of interest" description="Disordered" evidence="6">
    <location>
        <begin position="62"/>
        <end position="104"/>
    </location>
</feature>
<name>A0AAN6MD96_9PEZI</name>
<dbReference type="PANTHER" id="PTHR10279:SF10">
    <property type="entry name" value="ORNITHINE DECARBOXYLASE ANTIZYME"/>
    <property type="match status" value="1"/>
</dbReference>
<evidence type="ECO:0000313" key="7">
    <source>
        <dbReference type="EMBL" id="KAK3898344.1"/>
    </source>
</evidence>
<accession>A0AAN6MD96</accession>
<evidence type="ECO:0000256" key="6">
    <source>
        <dbReference type="SAM" id="MobiDB-lite"/>
    </source>
</evidence>
<feature type="region of interest" description="Disordered" evidence="6">
    <location>
        <begin position="141"/>
        <end position="178"/>
    </location>
</feature>
<evidence type="ECO:0000256" key="2">
    <source>
        <dbReference type="ARBA" id="ARBA00008796"/>
    </source>
</evidence>
<keyword evidence="5" id="KW-0688">Ribosomal frameshifting</keyword>
<dbReference type="Pfam" id="PF02100">
    <property type="entry name" value="ODC_AZ"/>
    <property type="match status" value="1"/>
</dbReference>
<evidence type="ECO:0000256" key="5">
    <source>
        <dbReference type="ARBA" id="ARBA00022758"/>
    </source>
</evidence>
<proteinExistence type="inferred from homology"/>
<dbReference type="InterPro" id="IPR016181">
    <property type="entry name" value="Acyl_CoA_acyltransferase"/>
</dbReference>
<dbReference type="PANTHER" id="PTHR10279">
    <property type="entry name" value="ORNITHINE DECARBOXYLASE ANTIZYME"/>
    <property type="match status" value="1"/>
</dbReference>
<dbReference type="GO" id="GO:0075523">
    <property type="term" value="P:viral translational frameshifting"/>
    <property type="evidence" value="ECO:0007669"/>
    <property type="project" value="UniProtKB-KW"/>
</dbReference>
<dbReference type="Gene3D" id="3.40.630.60">
    <property type="match status" value="1"/>
</dbReference>
<gene>
    <name evidence="7" type="ORF">C8A05DRAFT_19051</name>
</gene>
<dbReference type="GO" id="GO:0005737">
    <property type="term" value="C:cytoplasm"/>
    <property type="evidence" value="ECO:0007669"/>
    <property type="project" value="TreeGrafter"/>
</dbReference>
<evidence type="ECO:0000313" key="8">
    <source>
        <dbReference type="Proteomes" id="UP001303889"/>
    </source>
</evidence>
<evidence type="ECO:0000256" key="4">
    <source>
        <dbReference type="ARBA" id="ARBA00017712"/>
    </source>
</evidence>
<organism evidence="7 8">
    <name type="scientific">Staphylotrichum tortipilum</name>
    <dbReference type="NCBI Taxonomy" id="2831512"/>
    <lineage>
        <taxon>Eukaryota</taxon>
        <taxon>Fungi</taxon>
        <taxon>Dikarya</taxon>
        <taxon>Ascomycota</taxon>
        <taxon>Pezizomycotina</taxon>
        <taxon>Sordariomycetes</taxon>
        <taxon>Sordariomycetidae</taxon>
        <taxon>Sordariales</taxon>
        <taxon>Chaetomiaceae</taxon>
        <taxon>Staphylotrichum</taxon>
    </lineage>
</organism>
<dbReference type="InterPro" id="IPR038581">
    <property type="entry name" value="ODC_AZ_sf"/>
</dbReference>
<evidence type="ECO:0000256" key="1">
    <source>
        <dbReference type="ARBA" id="ARBA00002307"/>
    </source>
</evidence>
<dbReference type="GO" id="GO:0005634">
    <property type="term" value="C:nucleus"/>
    <property type="evidence" value="ECO:0007669"/>
    <property type="project" value="TreeGrafter"/>
</dbReference>
<feature type="compositionally biased region" description="Low complexity" evidence="6">
    <location>
        <begin position="62"/>
        <end position="88"/>
    </location>
</feature>
<comment type="caution">
    <text evidence="7">The sequence shown here is derived from an EMBL/GenBank/DDBJ whole genome shotgun (WGS) entry which is preliminary data.</text>
</comment>
<dbReference type="EMBL" id="MU855953">
    <property type="protein sequence ID" value="KAK3898344.1"/>
    <property type="molecule type" value="Genomic_DNA"/>
</dbReference>
<comment type="function">
    <text evidence="1">Ornithine decarboxylase (ODC) antizyme protein that negatively regulates ODC activity and intracellular polyamine biosynthesis in response to increased intracellular polyamine levels. Binds to ODC monomers, inhibiting the assembly of the functional ODC homodimer, and targets the monomers for ubiquitin-independent proteolytic destruction by the 26S proteasome.</text>
</comment>
<sequence length="332" mass="34797">MAPMKSPTSSHSSNYGEGIVRQANILASCYGPSGIPEVPSTGLPSPPSSPPLAALTTTNQLALTPKARSSSARSTGSGRHHGAGATTDGTGGSSPRHRRRGGATLRIREECERFFCGTLRAMFLGERNAALHGPGLASVHYNNHNHNHNSDNDSDSGSDAGGPVSGRGSPNHGPASSAAALLGQHGQLTPPDHFPVVAGETAMMGGGRAVTVGPRGDVLGWLEIWDYAGGSSFRGFVAEDATRDAKSLFVFFDAHCVTRDLKQALVALIELAEGPLACSHMVICIERSIPDDEAKGLTKGLQWAGFSLTTLDFWATGLDVLSNRWLFMGMEL</sequence>
<reference evidence="7" key="2">
    <citation type="submission" date="2023-05" db="EMBL/GenBank/DDBJ databases">
        <authorList>
            <consortium name="Lawrence Berkeley National Laboratory"/>
            <person name="Steindorff A."/>
            <person name="Hensen N."/>
            <person name="Bonometti L."/>
            <person name="Westerberg I."/>
            <person name="Brannstrom I.O."/>
            <person name="Guillou S."/>
            <person name="Cros-Aarteil S."/>
            <person name="Calhoun S."/>
            <person name="Haridas S."/>
            <person name="Kuo A."/>
            <person name="Mondo S."/>
            <person name="Pangilinan J."/>
            <person name="Riley R."/>
            <person name="Labutti K."/>
            <person name="Andreopoulos B."/>
            <person name="Lipzen A."/>
            <person name="Chen C."/>
            <person name="Yanf M."/>
            <person name="Daum C."/>
            <person name="Ng V."/>
            <person name="Clum A."/>
            <person name="Ohm R."/>
            <person name="Martin F."/>
            <person name="Silar P."/>
            <person name="Natvig D."/>
            <person name="Lalanne C."/>
            <person name="Gautier V."/>
            <person name="Ament-Velasquez S.L."/>
            <person name="Kruys A."/>
            <person name="Hutchinson M.I."/>
            <person name="Powell A.J."/>
            <person name="Barry K."/>
            <person name="Miller A.N."/>
            <person name="Grigoriev I.V."/>
            <person name="Debuchy R."/>
            <person name="Gladieux P."/>
            <person name="Thoren M.H."/>
            <person name="Johannesson H."/>
        </authorList>
    </citation>
    <scope>NUCLEOTIDE SEQUENCE</scope>
    <source>
        <strain evidence="7">CBS 103.79</strain>
    </source>
</reference>
<dbReference type="Proteomes" id="UP001303889">
    <property type="component" value="Unassembled WGS sequence"/>
</dbReference>
<dbReference type="GO" id="GO:0045732">
    <property type="term" value="P:positive regulation of protein catabolic process"/>
    <property type="evidence" value="ECO:0007669"/>
    <property type="project" value="TreeGrafter"/>
</dbReference>
<reference evidence="7" key="1">
    <citation type="journal article" date="2023" name="Mol. Phylogenet. Evol.">
        <title>Genome-scale phylogeny and comparative genomics of the fungal order Sordariales.</title>
        <authorList>
            <person name="Hensen N."/>
            <person name="Bonometti L."/>
            <person name="Westerberg I."/>
            <person name="Brannstrom I.O."/>
            <person name="Guillou S."/>
            <person name="Cros-Aarteil S."/>
            <person name="Calhoun S."/>
            <person name="Haridas S."/>
            <person name="Kuo A."/>
            <person name="Mondo S."/>
            <person name="Pangilinan J."/>
            <person name="Riley R."/>
            <person name="LaButti K."/>
            <person name="Andreopoulos B."/>
            <person name="Lipzen A."/>
            <person name="Chen C."/>
            <person name="Yan M."/>
            <person name="Daum C."/>
            <person name="Ng V."/>
            <person name="Clum A."/>
            <person name="Steindorff A."/>
            <person name="Ohm R.A."/>
            <person name="Martin F."/>
            <person name="Silar P."/>
            <person name="Natvig D.O."/>
            <person name="Lalanne C."/>
            <person name="Gautier V."/>
            <person name="Ament-Velasquez S.L."/>
            <person name="Kruys A."/>
            <person name="Hutchinson M.I."/>
            <person name="Powell A.J."/>
            <person name="Barry K."/>
            <person name="Miller A.N."/>
            <person name="Grigoriev I.V."/>
            <person name="Debuchy R."/>
            <person name="Gladieux P."/>
            <person name="Hiltunen Thoren M."/>
            <person name="Johannesson H."/>
        </authorList>
    </citation>
    <scope>NUCLEOTIDE SEQUENCE</scope>
    <source>
        <strain evidence="7">CBS 103.79</strain>
    </source>
</reference>
<evidence type="ECO:0000256" key="3">
    <source>
        <dbReference type="ARBA" id="ARBA00011486"/>
    </source>
</evidence>
<dbReference type="GO" id="GO:0008073">
    <property type="term" value="F:ornithine decarboxylase inhibitor activity"/>
    <property type="evidence" value="ECO:0007669"/>
    <property type="project" value="InterPro"/>
</dbReference>
<comment type="similarity">
    <text evidence="2">Belongs to the ODC antizyme family.</text>
</comment>
<dbReference type="InterPro" id="IPR002993">
    <property type="entry name" value="ODC_AZ"/>
</dbReference>
<dbReference type="SUPFAM" id="SSF55729">
    <property type="entry name" value="Acyl-CoA N-acyltransferases (Nat)"/>
    <property type="match status" value="1"/>
</dbReference>
<keyword evidence="8" id="KW-1185">Reference proteome</keyword>
<comment type="subunit">
    <text evidence="3">Interacts with ODC and thereby sterically blocks ODC homodimerization.</text>
</comment>